<protein>
    <submittedName>
        <fullName evidence="1">Uncharacterized protein</fullName>
    </submittedName>
</protein>
<reference evidence="2" key="1">
    <citation type="journal article" date="2019" name="Int. J. Syst. Evol. Microbiol.">
        <title>The Global Catalogue of Microorganisms (GCM) 10K type strain sequencing project: providing services to taxonomists for standard genome sequencing and annotation.</title>
        <authorList>
            <consortium name="The Broad Institute Genomics Platform"/>
            <consortium name="The Broad Institute Genome Sequencing Center for Infectious Disease"/>
            <person name="Wu L."/>
            <person name="Ma J."/>
        </authorList>
    </citation>
    <scope>NUCLEOTIDE SEQUENCE [LARGE SCALE GENOMIC DNA]</scope>
    <source>
        <strain evidence="2">CGMCC 1.3240</strain>
    </source>
</reference>
<proteinExistence type="predicted"/>
<dbReference type="Proteomes" id="UP001596047">
    <property type="component" value="Unassembled WGS sequence"/>
</dbReference>
<evidence type="ECO:0000313" key="1">
    <source>
        <dbReference type="EMBL" id="MFC5651219.1"/>
    </source>
</evidence>
<dbReference type="RefSeq" id="WP_379189828.1">
    <property type="nucleotide sequence ID" value="NZ_JBHSOW010000070.1"/>
</dbReference>
<name>A0ABW0W2F6_9BACL</name>
<organism evidence="1 2">
    <name type="scientific">Paenibacillus solisilvae</name>
    <dbReference type="NCBI Taxonomy" id="2486751"/>
    <lineage>
        <taxon>Bacteria</taxon>
        <taxon>Bacillati</taxon>
        <taxon>Bacillota</taxon>
        <taxon>Bacilli</taxon>
        <taxon>Bacillales</taxon>
        <taxon>Paenibacillaceae</taxon>
        <taxon>Paenibacillus</taxon>
    </lineage>
</organism>
<sequence>MLRSDANSGPFWLQVHARKIAGEDGIWANIGFAIDELLIRLRALPERILEGESEIVLRQDKERIRS</sequence>
<dbReference type="EMBL" id="JBHSOW010000070">
    <property type="protein sequence ID" value="MFC5651219.1"/>
    <property type="molecule type" value="Genomic_DNA"/>
</dbReference>
<accession>A0ABW0W2F6</accession>
<keyword evidence="2" id="KW-1185">Reference proteome</keyword>
<comment type="caution">
    <text evidence="1">The sequence shown here is derived from an EMBL/GenBank/DDBJ whole genome shotgun (WGS) entry which is preliminary data.</text>
</comment>
<gene>
    <name evidence="1" type="ORF">ACFPYJ_19330</name>
</gene>
<evidence type="ECO:0000313" key="2">
    <source>
        <dbReference type="Proteomes" id="UP001596047"/>
    </source>
</evidence>